<dbReference type="InterPro" id="IPR009003">
    <property type="entry name" value="Peptidase_S1_PA"/>
</dbReference>
<evidence type="ECO:0000256" key="3">
    <source>
        <dbReference type="ARBA" id="ARBA00022729"/>
    </source>
</evidence>
<accession>A0A427U4X3</accession>
<dbReference type="EMBL" id="RSFA01000024">
    <property type="protein sequence ID" value="RSD31731.1"/>
    <property type="molecule type" value="Genomic_DNA"/>
</dbReference>
<keyword evidence="3 6" id="KW-0732">Signal</keyword>
<comment type="similarity">
    <text evidence="1 6">Belongs to the peptidase S1B family.</text>
</comment>
<dbReference type="NCBIfam" id="TIGR03501">
    <property type="entry name" value="GlyGly_CTERM"/>
    <property type="match status" value="1"/>
</dbReference>
<dbReference type="Proteomes" id="UP000269041">
    <property type="component" value="Unassembled WGS sequence"/>
</dbReference>
<feature type="domain" description="Peptidase S1" evidence="7">
    <location>
        <begin position="37"/>
        <end position="186"/>
    </location>
</feature>
<dbReference type="Gene3D" id="2.40.10.10">
    <property type="entry name" value="Trypsin-like serine proteases"/>
    <property type="match status" value="2"/>
</dbReference>
<comment type="caution">
    <text evidence="8">The sequence shown here is derived from an EMBL/GenBank/DDBJ whole genome shotgun (WGS) entry which is preliminary data.</text>
</comment>
<sequence length="324" mass="33608">MKKISLCIALAFSSTSSYAIESGTFLNWNDSYTDMATFNCTGTLIGGNQLITAGHCELQKDSVLLADGRFLMAAPHNNPAGVSDPNGPDISIWSLTETVQTEDIRLIANLNTDPVSDNDLVTILGFGGGTTLNSAQTRIDMSGTTNASKYHSSSIGNGVTQGGDSGGPWLNQDGNIVAIHNSGANNSMFATSLFFVKDWLLEQINGWHYPTLKSGSGNISIKVQSLHQGGVADSAYTTGDITLTGGSCVGHTLSAFETCTYDVSAPNSASGTLHLSATETININPAATQSSVTTNSSGGSGGGGSLGGLALLMLSALGYRRRHQ</sequence>
<keyword evidence="5 6" id="KW-0720">Serine protease</keyword>
<keyword evidence="4 6" id="KW-0378">Hydrolase</keyword>
<evidence type="ECO:0000313" key="9">
    <source>
        <dbReference type="Proteomes" id="UP000269041"/>
    </source>
</evidence>
<dbReference type="OrthoDB" id="6266568at2"/>
<dbReference type="AlphaFoldDB" id="A0A427U4X3"/>
<feature type="signal peptide" evidence="6">
    <location>
        <begin position="1"/>
        <end position="19"/>
    </location>
</feature>
<dbReference type="GO" id="GO:0006508">
    <property type="term" value="P:proteolysis"/>
    <property type="evidence" value="ECO:0007669"/>
    <property type="project" value="UniProtKB-KW"/>
</dbReference>
<evidence type="ECO:0000256" key="6">
    <source>
        <dbReference type="RuleBase" id="RU004296"/>
    </source>
</evidence>
<name>A0A427U4X3_9VIBR</name>
<evidence type="ECO:0000256" key="2">
    <source>
        <dbReference type="ARBA" id="ARBA00022670"/>
    </source>
</evidence>
<gene>
    <name evidence="8" type="ORF">EJA03_07340</name>
</gene>
<reference evidence="8 9" key="1">
    <citation type="submission" date="2018-12" db="EMBL/GenBank/DDBJ databases">
        <title>Genomic taxonomy of the Vibrionaceae family.</title>
        <authorList>
            <person name="Gomez-Gil B."/>
            <person name="Enciso-Ibarra K."/>
        </authorList>
    </citation>
    <scope>NUCLEOTIDE SEQUENCE [LARGE SCALE GENOMIC DNA]</scope>
    <source>
        <strain evidence="8 9">CAIM 594</strain>
    </source>
</reference>
<proteinExistence type="inferred from homology"/>
<keyword evidence="9" id="KW-1185">Reference proteome</keyword>
<dbReference type="PRINTS" id="PR00839">
    <property type="entry name" value="V8PROTEASE"/>
</dbReference>
<dbReference type="PROSITE" id="PS00134">
    <property type="entry name" value="TRYPSIN_HIS"/>
    <property type="match status" value="1"/>
</dbReference>
<keyword evidence="2 6" id="KW-0645">Protease</keyword>
<evidence type="ECO:0000313" key="8">
    <source>
        <dbReference type="EMBL" id="RSD31731.1"/>
    </source>
</evidence>
<dbReference type="GO" id="GO:0004252">
    <property type="term" value="F:serine-type endopeptidase activity"/>
    <property type="evidence" value="ECO:0007669"/>
    <property type="project" value="InterPro"/>
</dbReference>
<evidence type="ECO:0000259" key="7">
    <source>
        <dbReference type="Pfam" id="PF00089"/>
    </source>
</evidence>
<dbReference type="InterPro" id="IPR001254">
    <property type="entry name" value="Trypsin_dom"/>
</dbReference>
<evidence type="ECO:0000256" key="5">
    <source>
        <dbReference type="ARBA" id="ARBA00022825"/>
    </source>
</evidence>
<dbReference type="InterPro" id="IPR018114">
    <property type="entry name" value="TRYPSIN_HIS"/>
</dbReference>
<dbReference type="InterPro" id="IPR008256">
    <property type="entry name" value="Peptidase_S1B"/>
</dbReference>
<organism evidence="8 9">
    <name type="scientific">Vibrio pectenicida</name>
    <dbReference type="NCBI Taxonomy" id="62763"/>
    <lineage>
        <taxon>Bacteria</taxon>
        <taxon>Pseudomonadati</taxon>
        <taxon>Pseudomonadota</taxon>
        <taxon>Gammaproteobacteria</taxon>
        <taxon>Vibrionales</taxon>
        <taxon>Vibrionaceae</taxon>
        <taxon>Vibrio</taxon>
    </lineage>
</organism>
<dbReference type="InterPro" id="IPR043504">
    <property type="entry name" value="Peptidase_S1_PA_chymotrypsin"/>
</dbReference>
<evidence type="ECO:0000256" key="4">
    <source>
        <dbReference type="ARBA" id="ARBA00022801"/>
    </source>
</evidence>
<dbReference type="InterPro" id="IPR020008">
    <property type="entry name" value="GlyGly_CTERM"/>
</dbReference>
<feature type="chain" id="PRO_5018823848" description="Serine protease" evidence="6">
    <location>
        <begin position="20"/>
        <end position="324"/>
    </location>
</feature>
<evidence type="ECO:0000256" key="1">
    <source>
        <dbReference type="ARBA" id="ARBA00008764"/>
    </source>
</evidence>
<dbReference type="RefSeq" id="WP_125320587.1">
    <property type="nucleotide sequence ID" value="NZ_AP024891.1"/>
</dbReference>
<dbReference type="Pfam" id="PF00089">
    <property type="entry name" value="Trypsin"/>
    <property type="match status" value="1"/>
</dbReference>
<dbReference type="SUPFAM" id="SSF50494">
    <property type="entry name" value="Trypsin-like serine proteases"/>
    <property type="match status" value="1"/>
</dbReference>
<dbReference type="EC" id="3.4.21.-" evidence="6"/>
<protein>
    <recommendedName>
        <fullName evidence="6">Serine protease</fullName>
        <ecNumber evidence="6">3.4.21.-</ecNumber>
    </recommendedName>
</protein>